<dbReference type="EMBL" id="BAABDD010000008">
    <property type="protein sequence ID" value="GAA3742032.1"/>
    <property type="molecule type" value="Genomic_DNA"/>
</dbReference>
<proteinExistence type="inferred from homology"/>
<dbReference type="SUPFAM" id="SSF49482">
    <property type="entry name" value="Aromatic compound dioxygenase"/>
    <property type="match status" value="1"/>
</dbReference>
<feature type="domain" description="Intradiol ring-cleavage dioxygenases" evidence="7">
    <location>
        <begin position="108"/>
        <end position="136"/>
    </location>
</feature>
<keyword evidence="3" id="KW-0479">Metal-binding</keyword>
<dbReference type="InterPro" id="IPR043029">
    <property type="entry name" value="1_2-CTD_multi_dom"/>
</dbReference>
<evidence type="ECO:0000313" key="8">
    <source>
        <dbReference type="EMBL" id="GAA3742032.1"/>
    </source>
</evidence>
<dbReference type="InterPro" id="IPR000627">
    <property type="entry name" value="Intradiol_dOase_C"/>
</dbReference>
<comment type="similarity">
    <text evidence="2">Belongs to the intradiol ring-cleavage dioxygenase family.</text>
</comment>
<evidence type="ECO:0000256" key="1">
    <source>
        <dbReference type="ARBA" id="ARBA00001965"/>
    </source>
</evidence>
<sequence length="273" mass="29837">MAEYHERVATVATDILSAIQEQLEKHNVTHSEYRVAWKWLAGLAESGELPLFLDVFFESVVERLTHDGKPGSQGTVQGPYHLPDAPLLTEEPFVLPMRDDEPGEPIVFTGSVRGLDGSPLEGALIDMWQAGNDGTYSGFVGDAPPGNLRGRIRTGADGTFQVRTIRPAAYQIPAAGPTGEFLSLLGKHAWRPAHFHFIITAEGYEPLITQLYFSGDRWLDAGDGDVVGAVKDDLVIDVREGDDPELASRYGLTGPYQIAEYDFVLRQGDANVS</sequence>
<dbReference type="PANTHER" id="PTHR33711">
    <property type="entry name" value="DIOXYGENASE, PUTATIVE (AFU_ORTHOLOGUE AFUA_2G02910)-RELATED"/>
    <property type="match status" value="1"/>
</dbReference>
<comment type="caution">
    <text evidence="8">The sequence shown here is derived from an EMBL/GenBank/DDBJ whole genome shotgun (WGS) entry which is preliminary data.</text>
</comment>
<dbReference type="Pfam" id="PF04444">
    <property type="entry name" value="Dioxygenase_N"/>
    <property type="match status" value="1"/>
</dbReference>
<evidence type="ECO:0000256" key="5">
    <source>
        <dbReference type="ARBA" id="ARBA00023002"/>
    </source>
</evidence>
<keyword evidence="5" id="KW-0560">Oxidoreductase</keyword>
<name>A0ABP7FKF4_9ACTN</name>
<dbReference type="RefSeq" id="WP_344970558.1">
    <property type="nucleotide sequence ID" value="NZ_BAABDD010000008.1"/>
</dbReference>
<dbReference type="Pfam" id="PF00775">
    <property type="entry name" value="Dioxygenase_C"/>
    <property type="match status" value="1"/>
</dbReference>
<dbReference type="InterPro" id="IPR015889">
    <property type="entry name" value="Intradiol_dOase_core"/>
</dbReference>
<dbReference type="InterPro" id="IPR050770">
    <property type="entry name" value="Intradiol_RC_Dioxygenase"/>
</dbReference>
<dbReference type="InterPro" id="IPR007535">
    <property type="entry name" value="Catechol_dOase_N"/>
</dbReference>
<evidence type="ECO:0000256" key="4">
    <source>
        <dbReference type="ARBA" id="ARBA00022964"/>
    </source>
</evidence>
<keyword evidence="6" id="KW-0408">Iron</keyword>
<reference evidence="9" key="1">
    <citation type="journal article" date="2019" name="Int. J. Syst. Evol. Microbiol.">
        <title>The Global Catalogue of Microorganisms (GCM) 10K type strain sequencing project: providing services to taxonomists for standard genome sequencing and annotation.</title>
        <authorList>
            <consortium name="The Broad Institute Genomics Platform"/>
            <consortium name="The Broad Institute Genome Sequencing Center for Infectious Disease"/>
            <person name="Wu L."/>
            <person name="Ma J."/>
        </authorList>
    </citation>
    <scope>NUCLEOTIDE SEQUENCE [LARGE SCALE GENOMIC DNA]</scope>
    <source>
        <strain evidence="9">JCM 17137</strain>
    </source>
</reference>
<evidence type="ECO:0000259" key="7">
    <source>
        <dbReference type="PROSITE" id="PS00083"/>
    </source>
</evidence>
<evidence type="ECO:0000256" key="6">
    <source>
        <dbReference type="ARBA" id="ARBA00023004"/>
    </source>
</evidence>
<dbReference type="Gene3D" id="2.60.130.10">
    <property type="entry name" value="Aromatic compound dioxygenase"/>
    <property type="match status" value="1"/>
</dbReference>
<protein>
    <submittedName>
        <fullName evidence="8">Catechol 1,2-dioxygenase</fullName>
    </submittedName>
</protein>
<gene>
    <name evidence="8" type="primary">catA</name>
    <name evidence="8" type="ORF">GCM10022402_22210</name>
</gene>
<accession>A0ABP7FKF4</accession>
<keyword evidence="4" id="KW-0223">Dioxygenase</keyword>
<dbReference type="PANTHER" id="PTHR33711:SF7">
    <property type="entry name" value="INTRADIOL RING-CLEAVAGE DIOXYGENASES DOMAIN-CONTAINING PROTEIN-RELATED"/>
    <property type="match status" value="1"/>
</dbReference>
<dbReference type="PROSITE" id="PS00083">
    <property type="entry name" value="INTRADIOL_DIOXYGENAS"/>
    <property type="match status" value="1"/>
</dbReference>
<evidence type="ECO:0000256" key="3">
    <source>
        <dbReference type="ARBA" id="ARBA00022723"/>
    </source>
</evidence>
<evidence type="ECO:0000256" key="2">
    <source>
        <dbReference type="ARBA" id="ARBA00007825"/>
    </source>
</evidence>
<dbReference type="Proteomes" id="UP001500908">
    <property type="component" value="Unassembled WGS sequence"/>
</dbReference>
<keyword evidence="9" id="KW-1185">Reference proteome</keyword>
<organism evidence="8 9">
    <name type="scientific">Salinactinospora qingdaonensis</name>
    <dbReference type="NCBI Taxonomy" id="702744"/>
    <lineage>
        <taxon>Bacteria</taxon>
        <taxon>Bacillati</taxon>
        <taxon>Actinomycetota</taxon>
        <taxon>Actinomycetes</taxon>
        <taxon>Streptosporangiales</taxon>
        <taxon>Nocardiopsidaceae</taxon>
        <taxon>Salinactinospora</taxon>
    </lineage>
</organism>
<evidence type="ECO:0000313" key="9">
    <source>
        <dbReference type="Proteomes" id="UP001500908"/>
    </source>
</evidence>
<comment type="cofactor">
    <cofactor evidence="1">
        <name>Fe(3+)</name>
        <dbReference type="ChEBI" id="CHEBI:29034"/>
    </cofactor>
</comment>
<dbReference type="Gene3D" id="6.10.10.40">
    <property type="entry name" value="Catechol 1,2-dioxygenase multimerisation domain-like"/>
    <property type="match status" value="1"/>
</dbReference>